<keyword evidence="10 12" id="KW-0862">Zinc</keyword>
<evidence type="ECO:0000256" key="6">
    <source>
        <dbReference type="ARBA" id="ARBA00022490"/>
    </source>
</evidence>
<dbReference type="InterPro" id="IPR045357">
    <property type="entry name" value="Aminopeptidase_N-like_N"/>
</dbReference>
<keyword evidence="11" id="KW-0482">Metalloprotease</keyword>
<comment type="similarity">
    <text evidence="3">Belongs to the peptidase M1 family.</text>
</comment>
<dbReference type="PANTHER" id="PTHR45726:SF3">
    <property type="entry name" value="LEUKOTRIENE A-4 HYDROLASE"/>
    <property type="match status" value="1"/>
</dbReference>
<dbReference type="EMBL" id="CP036287">
    <property type="protein sequence ID" value="QDU69091.1"/>
    <property type="molecule type" value="Genomic_DNA"/>
</dbReference>
<dbReference type="AlphaFoldDB" id="A0A518BQ49"/>
<evidence type="ECO:0000256" key="10">
    <source>
        <dbReference type="ARBA" id="ARBA00022833"/>
    </source>
</evidence>
<evidence type="ECO:0000259" key="14">
    <source>
        <dbReference type="Pfam" id="PF01433"/>
    </source>
</evidence>
<dbReference type="RefSeq" id="WP_419191772.1">
    <property type="nucleotide sequence ID" value="NZ_CP036287.1"/>
</dbReference>
<keyword evidence="9" id="KW-0378">Hydrolase</keyword>
<gene>
    <name evidence="16" type="ORF">Pla133_42070</name>
</gene>
<dbReference type="InterPro" id="IPR042097">
    <property type="entry name" value="Aminopeptidase_N-like_N_sf"/>
</dbReference>
<evidence type="ECO:0000256" key="9">
    <source>
        <dbReference type="ARBA" id="ARBA00022801"/>
    </source>
</evidence>
<feature type="domain" description="Aminopeptidase N-like N-terminal" evidence="15">
    <location>
        <begin position="43"/>
        <end position="231"/>
    </location>
</feature>
<keyword evidence="17" id="KW-1185">Reference proteome</keyword>
<feature type="binding site" evidence="12">
    <location>
        <position position="339"/>
    </location>
    <ligand>
        <name>Zn(2+)</name>
        <dbReference type="ChEBI" id="CHEBI:29105"/>
        <note>catalytic</note>
    </ligand>
</feature>
<dbReference type="InterPro" id="IPR014782">
    <property type="entry name" value="Peptidase_M1_dom"/>
</dbReference>
<dbReference type="Gene3D" id="2.60.40.1730">
    <property type="entry name" value="tricorn interacting facor f3 domain"/>
    <property type="match status" value="1"/>
</dbReference>
<keyword evidence="8 12" id="KW-0479">Metal-binding</keyword>
<name>A0A518BQ49_9BACT</name>
<evidence type="ECO:0000256" key="1">
    <source>
        <dbReference type="ARBA" id="ARBA00000098"/>
    </source>
</evidence>
<dbReference type="KEGG" id="pbap:Pla133_42070"/>
<dbReference type="PANTHER" id="PTHR45726">
    <property type="entry name" value="LEUKOTRIENE A-4 HYDROLASE"/>
    <property type="match status" value="1"/>
</dbReference>
<dbReference type="Proteomes" id="UP000316921">
    <property type="component" value="Chromosome"/>
</dbReference>
<dbReference type="GO" id="GO:0016285">
    <property type="term" value="F:alanyl aminopeptidase activity"/>
    <property type="evidence" value="ECO:0007669"/>
    <property type="project" value="UniProtKB-EC"/>
</dbReference>
<comment type="catalytic activity">
    <reaction evidence="1">
        <text>Release of an N-terminal amino acid, Xaa-|-Yaa- from a peptide, amide or arylamide. Xaa is preferably Ala, but may be most amino acids including Pro (slow action). When a terminal hydrophobic residue is followed by a prolyl residue, the two may be released as an intact Xaa-Pro dipeptide.</text>
        <dbReference type="EC" id="3.4.11.2"/>
    </reaction>
</comment>
<evidence type="ECO:0000313" key="16">
    <source>
        <dbReference type="EMBL" id="QDU69091.1"/>
    </source>
</evidence>
<dbReference type="Pfam" id="PF01433">
    <property type="entry name" value="Peptidase_M1"/>
    <property type="match status" value="1"/>
</dbReference>
<evidence type="ECO:0000256" key="11">
    <source>
        <dbReference type="ARBA" id="ARBA00023049"/>
    </source>
</evidence>
<evidence type="ECO:0000259" key="15">
    <source>
        <dbReference type="Pfam" id="PF17900"/>
    </source>
</evidence>
<keyword evidence="13" id="KW-0732">Signal</keyword>
<dbReference type="GO" id="GO:0008237">
    <property type="term" value="F:metallopeptidase activity"/>
    <property type="evidence" value="ECO:0007669"/>
    <property type="project" value="UniProtKB-KW"/>
</dbReference>
<dbReference type="GO" id="GO:0006508">
    <property type="term" value="P:proteolysis"/>
    <property type="evidence" value="ECO:0007669"/>
    <property type="project" value="UniProtKB-KW"/>
</dbReference>
<reference evidence="16 17" key="1">
    <citation type="submission" date="2019-02" db="EMBL/GenBank/DDBJ databases">
        <title>Deep-cultivation of Planctomycetes and their phenomic and genomic characterization uncovers novel biology.</title>
        <authorList>
            <person name="Wiegand S."/>
            <person name="Jogler M."/>
            <person name="Boedeker C."/>
            <person name="Pinto D."/>
            <person name="Vollmers J."/>
            <person name="Rivas-Marin E."/>
            <person name="Kohn T."/>
            <person name="Peeters S.H."/>
            <person name="Heuer A."/>
            <person name="Rast P."/>
            <person name="Oberbeckmann S."/>
            <person name="Bunk B."/>
            <person name="Jeske O."/>
            <person name="Meyerdierks A."/>
            <person name="Storesund J.E."/>
            <person name="Kallscheuer N."/>
            <person name="Luecker S."/>
            <person name="Lage O.M."/>
            <person name="Pohl T."/>
            <person name="Merkel B.J."/>
            <person name="Hornburger P."/>
            <person name="Mueller R.-W."/>
            <person name="Bruemmer F."/>
            <person name="Labrenz M."/>
            <person name="Spormann A.M."/>
            <person name="Op den Camp H."/>
            <person name="Overmann J."/>
            <person name="Amann R."/>
            <person name="Jetten M.S.M."/>
            <person name="Mascher T."/>
            <person name="Medema M.H."/>
            <person name="Devos D.P."/>
            <person name="Kaster A.-K."/>
            <person name="Ovreas L."/>
            <person name="Rohde M."/>
            <person name="Galperin M.Y."/>
            <person name="Jogler C."/>
        </authorList>
    </citation>
    <scope>NUCLEOTIDE SEQUENCE [LARGE SCALE GENOMIC DNA]</scope>
    <source>
        <strain evidence="16 17">Pla133</strain>
    </source>
</reference>
<dbReference type="SUPFAM" id="SSF55486">
    <property type="entry name" value="Metalloproteases ('zincins'), catalytic domain"/>
    <property type="match status" value="1"/>
</dbReference>
<dbReference type="GO" id="GO:0008270">
    <property type="term" value="F:zinc ion binding"/>
    <property type="evidence" value="ECO:0007669"/>
    <property type="project" value="InterPro"/>
</dbReference>
<dbReference type="GO" id="GO:0005737">
    <property type="term" value="C:cytoplasm"/>
    <property type="evidence" value="ECO:0007669"/>
    <property type="project" value="UniProtKB-SubCell"/>
</dbReference>
<evidence type="ECO:0000256" key="13">
    <source>
        <dbReference type="SAM" id="SignalP"/>
    </source>
</evidence>
<evidence type="ECO:0000256" key="12">
    <source>
        <dbReference type="PIRSR" id="PIRSR634015-3"/>
    </source>
</evidence>
<dbReference type="PRINTS" id="PR00756">
    <property type="entry name" value="ALADIPTASE"/>
</dbReference>
<feature type="domain" description="Peptidase M1 membrane alanine aminopeptidase" evidence="14">
    <location>
        <begin position="334"/>
        <end position="446"/>
    </location>
</feature>
<comment type="subcellular location">
    <subcellularLocation>
        <location evidence="2">Cytoplasm</location>
    </subcellularLocation>
</comment>
<dbReference type="InterPro" id="IPR034015">
    <property type="entry name" value="M1_LTA4H"/>
</dbReference>
<feature type="chain" id="PRO_5022092464" description="Aminopeptidase N" evidence="13">
    <location>
        <begin position="21"/>
        <end position="563"/>
    </location>
</feature>
<dbReference type="CDD" id="cd09603">
    <property type="entry name" value="M1_APN_like"/>
    <property type="match status" value="1"/>
</dbReference>
<dbReference type="EC" id="3.4.11.2" evidence="4"/>
<sequence length="563" mass="63031" precursor="true">MSCLSIAAAVILATPPLAPSAPQEAQDSGGPLDAERACYDVLRYDLSIQVDPQQERILGSNRITARLLSTTDRIRVDLDRRLAVHDVSMNDIGHVDAVGYVDVNDVVTGGERTEDFFFVPIAGVSPGDVFTIDINYGGSPREAVRAPWDGGFVWAQTPSGAPWIATACQGEGADLWWPCKDHPSDEPDSMGIDVEVPDPLVVATNGRLLGTWPAARPGHTIHRWEVSTPINNYGVALNIAPYVRLEHLYTSVTGERFPFYFWVLPEDEAKGRAILPEFAGHMRQLEELCGPYPFRADKYGVVQTPHLGMEHQSIIAYGNRFAGDPNFEYDWLHHHELSHEWWGNMVTARDWNDFWIHEGIGTYVQALYLEQRFGPEAYRQKMAADRRRIANTGPVAPRGSKSTGWMYLGRPGNGSPGGDIYFKGSWVCHELRWLLGDDEFFHVLRRWAYPDPALELVTDGAQCRFTTTDELLEIANRETGRDLAWYFEVALRRAALPTLETQRDGTSLTLRWSTPDDLPYPMPVELDLDGHRRTVPIPPEGTTIDVGQAKLTIDPDDWLLGAE</sequence>
<organism evidence="16 17">
    <name type="scientific">Engelhardtia mirabilis</name>
    <dbReference type="NCBI Taxonomy" id="2528011"/>
    <lineage>
        <taxon>Bacteria</taxon>
        <taxon>Pseudomonadati</taxon>
        <taxon>Planctomycetota</taxon>
        <taxon>Planctomycetia</taxon>
        <taxon>Planctomycetia incertae sedis</taxon>
        <taxon>Engelhardtia</taxon>
    </lineage>
</organism>
<evidence type="ECO:0000256" key="3">
    <source>
        <dbReference type="ARBA" id="ARBA00010136"/>
    </source>
</evidence>
<keyword evidence="6" id="KW-0963">Cytoplasm</keyword>
<protein>
    <recommendedName>
        <fullName evidence="5">Aminopeptidase N</fullName>
        <ecNumber evidence="4">3.4.11.2</ecNumber>
    </recommendedName>
</protein>
<evidence type="ECO:0000313" key="17">
    <source>
        <dbReference type="Proteomes" id="UP000316921"/>
    </source>
</evidence>
<proteinExistence type="inferred from homology"/>
<feature type="binding site" evidence="12">
    <location>
        <position position="335"/>
    </location>
    <ligand>
        <name>Zn(2+)</name>
        <dbReference type="ChEBI" id="CHEBI:29105"/>
        <note>catalytic</note>
    </ligand>
</feature>
<evidence type="ECO:0000256" key="5">
    <source>
        <dbReference type="ARBA" id="ARBA00015611"/>
    </source>
</evidence>
<dbReference type="InterPro" id="IPR027268">
    <property type="entry name" value="Peptidase_M4/M1_CTD_sf"/>
</dbReference>
<dbReference type="Gene3D" id="1.10.390.10">
    <property type="entry name" value="Neutral Protease Domain 2"/>
    <property type="match status" value="1"/>
</dbReference>
<dbReference type="SUPFAM" id="SSF63737">
    <property type="entry name" value="Leukotriene A4 hydrolase N-terminal domain"/>
    <property type="match status" value="1"/>
</dbReference>
<evidence type="ECO:0000256" key="2">
    <source>
        <dbReference type="ARBA" id="ARBA00004496"/>
    </source>
</evidence>
<dbReference type="InterPro" id="IPR001930">
    <property type="entry name" value="Peptidase_M1"/>
</dbReference>
<evidence type="ECO:0000256" key="7">
    <source>
        <dbReference type="ARBA" id="ARBA00022670"/>
    </source>
</evidence>
<dbReference type="Pfam" id="PF17900">
    <property type="entry name" value="Peptidase_M1_N"/>
    <property type="match status" value="1"/>
</dbReference>
<evidence type="ECO:0000256" key="4">
    <source>
        <dbReference type="ARBA" id="ARBA00012564"/>
    </source>
</evidence>
<comment type="cofactor">
    <cofactor evidence="12">
        <name>Zn(2+)</name>
        <dbReference type="ChEBI" id="CHEBI:29105"/>
    </cofactor>
    <text evidence="12">Binds 1 zinc ion per subunit.</text>
</comment>
<accession>A0A518BQ49</accession>
<keyword evidence="7" id="KW-0645">Protease</keyword>
<evidence type="ECO:0000256" key="8">
    <source>
        <dbReference type="ARBA" id="ARBA00022723"/>
    </source>
</evidence>
<feature type="signal peptide" evidence="13">
    <location>
        <begin position="1"/>
        <end position="20"/>
    </location>
</feature>
<feature type="binding site" evidence="12">
    <location>
        <position position="358"/>
    </location>
    <ligand>
        <name>Zn(2+)</name>
        <dbReference type="ChEBI" id="CHEBI:29105"/>
        <note>catalytic</note>
    </ligand>
</feature>